<keyword evidence="2" id="KW-0479">Metal-binding</keyword>
<dbReference type="InterPro" id="IPR000917">
    <property type="entry name" value="Sulfatase_N"/>
</dbReference>
<feature type="chain" id="PRO_5047352781" evidence="5">
    <location>
        <begin position="23"/>
        <end position="460"/>
    </location>
</feature>
<keyword evidence="5" id="KW-0732">Signal</keyword>
<protein>
    <submittedName>
        <fullName evidence="7">Sulfatase-like hydrolase/transferase</fullName>
    </submittedName>
</protein>
<evidence type="ECO:0000259" key="6">
    <source>
        <dbReference type="Pfam" id="PF00884"/>
    </source>
</evidence>
<dbReference type="EMBL" id="CP136600">
    <property type="protein sequence ID" value="WOH38715.1"/>
    <property type="molecule type" value="Genomic_DNA"/>
</dbReference>
<dbReference type="RefSeq" id="WP_348397484.1">
    <property type="nucleotide sequence ID" value="NZ_CP136600.1"/>
</dbReference>
<keyword evidence="4" id="KW-0106">Calcium</keyword>
<dbReference type="SUPFAM" id="SSF53649">
    <property type="entry name" value="Alkaline phosphatase-like"/>
    <property type="match status" value="1"/>
</dbReference>
<dbReference type="InterPro" id="IPR017850">
    <property type="entry name" value="Alkaline_phosphatase_core_sf"/>
</dbReference>
<sequence>MVKIIFIIAVTVFAVIPASAVAAAKPNIIVILADDLGYADVGYHQSNDVSSPNIDRLAKNGSYFSAGYAMAPVCGPSRAGLLTGRYQNRFGFEDNPGGPFRQNSKVKPGIPKSEVNLGEQLQSLGYATAWIGKDHQGKDEDFHPNNRGFERFFGFIDGASTYYTSTSKKQKLQRDKQPLVEGEYLTDAFGREAVSFIKENAKNPFFLYLPFNAVHGPLEAKPEDLAKFSHVQNKARRTMLAMHHAMDRSIGLVYNTLEQLNLVDNTLIVFYSDNGGKPIKGHSGNASLNTPLKGQKGSLLEGGIRVPFLMHWPKRIAANNRVDFPVAAIDVFPTVLAATGDDVKPGNKLDGINLLPYLTEELKAPAGRNLYWRFLYQWAVRDNDWKLVKLKGVKQPELYHLSKDISEQHNVAKQFPQIVKRLEQQFNTWSARMMQPQWSWQARFGGNYNVNKAKKIINKG</sequence>
<evidence type="ECO:0000256" key="5">
    <source>
        <dbReference type="SAM" id="SignalP"/>
    </source>
</evidence>
<comment type="similarity">
    <text evidence="1">Belongs to the sulfatase family.</text>
</comment>
<feature type="domain" description="Sulfatase N-terminal" evidence="6">
    <location>
        <begin position="26"/>
        <end position="340"/>
    </location>
</feature>
<reference evidence="7 8" key="1">
    <citation type="submission" date="2023-09" db="EMBL/GenBank/DDBJ databases">
        <authorList>
            <person name="Qi X."/>
        </authorList>
    </citation>
    <scope>NUCLEOTIDE SEQUENCE [LARGE SCALE GENOMIC DNA]</scope>
    <source>
        <strain evidence="7 8">S1-1</strain>
    </source>
</reference>
<evidence type="ECO:0000256" key="4">
    <source>
        <dbReference type="ARBA" id="ARBA00022837"/>
    </source>
</evidence>
<dbReference type="InterPro" id="IPR050738">
    <property type="entry name" value="Sulfatase"/>
</dbReference>
<evidence type="ECO:0000256" key="2">
    <source>
        <dbReference type="ARBA" id="ARBA00022723"/>
    </source>
</evidence>
<dbReference type="Proteomes" id="UP001301442">
    <property type="component" value="Chromosome"/>
</dbReference>
<evidence type="ECO:0000256" key="1">
    <source>
        <dbReference type="ARBA" id="ARBA00008779"/>
    </source>
</evidence>
<feature type="signal peptide" evidence="5">
    <location>
        <begin position="1"/>
        <end position="22"/>
    </location>
</feature>
<keyword evidence="3" id="KW-0378">Hydrolase</keyword>
<dbReference type="PROSITE" id="PS00523">
    <property type="entry name" value="SULFATASE_1"/>
    <property type="match status" value="1"/>
</dbReference>
<dbReference type="PANTHER" id="PTHR42693">
    <property type="entry name" value="ARYLSULFATASE FAMILY MEMBER"/>
    <property type="match status" value="1"/>
</dbReference>
<dbReference type="InterPro" id="IPR024607">
    <property type="entry name" value="Sulfatase_CS"/>
</dbReference>
<organism evidence="7 8">
    <name type="scientific">Thalassotalea fonticola</name>
    <dbReference type="NCBI Taxonomy" id="3065649"/>
    <lineage>
        <taxon>Bacteria</taxon>
        <taxon>Pseudomonadati</taxon>
        <taxon>Pseudomonadota</taxon>
        <taxon>Gammaproteobacteria</taxon>
        <taxon>Alteromonadales</taxon>
        <taxon>Colwelliaceae</taxon>
        <taxon>Thalassotalea</taxon>
    </lineage>
</organism>
<gene>
    <name evidence="7" type="ORF">RI844_05735</name>
</gene>
<proteinExistence type="inferred from homology"/>
<accession>A0ABZ0GSC7</accession>
<dbReference type="Pfam" id="PF00884">
    <property type="entry name" value="Sulfatase"/>
    <property type="match status" value="1"/>
</dbReference>
<keyword evidence="8" id="KW-1185">Reference proteome</keyword>
<evidence type="ECO:0000256" key="3">
    <source>
        <dbReference type="ARBA" id="ARBA00022801"/>
    </source>
</evidence>
<dbReference type="Gene3D" id="3.30.1120.10">
    <property type="match status" value="1"/>
</dbReference>
<dbReference type="PANTHER" id="PTHR42693:SF53">
    <property type="entry name" value="ENDO-4-O-SULFATASE"/>
    <property type="match status" value="1"/>
</dbReference>
<evidence type="ECO:0000313" key="7">
    <source>
        <dbReference type="EMBL" id="WOH38715.1"/>
    </source>
</evidence>
<dbReference type="Gene3D" id="3.40.720.10">
    <property type="entry name" value="Alkaline Phosphatase, subunit A"/>
    <property type="match status" value="1"/>
</dbReference>
<evidence type="ECO:0000313" key="8">
    <source>
        <dbReference type="Proteomes" id="UP001301442"/>
    </source>
</evidence>
<name>A0ABZ0GSC7_9GAMM</name>